<dbReference type="Pfam" id="PF00589">
    <property type="entry name" value="Phage_integrase"/>
    <property type="match status" value="1"/>
</dbReference>
<keyword evidence="2" id="KW-0229">DNA integration</keyword>
<dbReference type="InterPro" id="IPR044068">
    <property type="entry name" value="CB"/>
</dbReference>
<dbReference type="EMBL" id="JACIDS010000003">
    <property type="protein sequence ID" value="MBB3931203.1"/>
    <property type="molecule type" value="Genomic_DNA"/>
</dbReference>
<dbReference type="InterPro" id="IPR050808">
    <property type="entry name" value="Phage_Integrase"/>
</dbReference>
<evidence type="ECO:0000256" key="1">
    <source>
        <dbReference type="ARBA" id="ARBA00008857"/>
    </source>
</evidence>
<dbReference type="Gene3D" id="1.10.443.10">
    <property type="entry name" value="Intergrase catalytic core"/>
    <property type="match status" value="1"/>
</dbReference>
<feature type="domain" description="Core-binding (CB)" evidence="7">
    <location>
        <begin position="104"/>
        <end position="184"/>
    </location>
</feature>
<evidence type="ECO:0000259" key="7">
    <source>
        <dbReference type="PROSITE" id="PS51900"/>
    </source>
</evidence>
<dbReference type="InterPro" id="IPR002104">
    <property type="entry name" value="Integrase_catalytic"/>
</dbReference>
<comment type="similarity">
    <text evidence="1">Belongs to the 'phage' integrase family.</text>
</comment>
<dbReference type="InterPro" id="IPR025166">
    <property type="entry name" value="Integrase_DNA_bind_dom"/>
</dbReference>
<accession>A0A840APK2</accession>
<dbReference type="GO" id="GO:0006310">
    <property type="term" value="P:DNA recombination"/>
    <property type="evidence" value="ECO:0007669"/>
    <property type="project" value="UniProtKB-KW"/>
</dbReference>
<dbReference type="AlphaFoldDB" id="A0A840APK2"/>
<feature type="domain" description="Tyr recombinase" evidence="6">
    <location>
        <begin position="206"/>
        <end position="412"/>
    </location>
</feature>
<dbReference type="Pfam" id="PF13356">
    <property type="entry name" value="Arm-DNA-bind_3"/>
    <property type="match status" value="1"/>
</dbReference>
<dbReference type="GO" id="GO:0015074">
    <property type="term" value="P:DNA integration"/>
    <property type="evidence" value="ECO:0007669"/>
    <property type="project" value="UniProtKB-KW"/>
</dbReference>
<gene>
    <name evidence="8" type="ORF">GGR25_002253</name>
</gene>
<dbReference type="GO" id="GO:0003677">
    <property type="term" value="F:DNA binding"/>
    <property type="evidence" value="ECO:0007669"/>
    <property type="project" value="UniProtKB-UniRule"/>
</dbReference>
<dbReference type="Gene3D" id="1.10.150.130">
    <property type="match status" value="1"/>
</dbReference>
<organism evidence="8 9">
    <name type="scientific">Kaistia hirudinis</name>
    <dbReference type="NCBI Taxonomy" id="1293440"/>
    <lineage>
        <taxon>Bacteria</taxon>
        <taxon>Pseudomonadati</taxon>
        <taxon>Pseudomonadota</taxon>
        <taxon>Alphaproteobacteria</taxon>
        <taxon>Hyphomicrobiales</taxon>
        <taxon>Kaistiaceae</taxon>
        <taxon>Kaistia</taxon>
    </lineage>
</organism>
<dbReference type="PROSITE" id="PS51898">
    <property type="entry name" value="TYR_RECOMBINASE"/>
    <property type="match status" value="1"/>
</dbReference>
<keyword evidence="4" id="KW-0233">DNA recombination</keyword>
<evidence type="ECO:0000256" key="4">
    <source>
        <dbReference type="ARBA" id="ARBA00023172"/>
    </source>
</evidence>
<dbReference type="SUPFAM" id="SSF56349">
    <property type="entry name" value="DNA breaking-rejoining enzymes"/>
    <property type="match status" value="1"/>
</dbReference>
<dbReference type="Gene3D" id="3.30.160.390">
    <property type="entry name" value="Integrase, DNA-binding domain"/>
    <property type="match status" value="1"/>
</dbReference>
<dbReference type="PROSITE" id="PS51900">
    <property type="entry name" value="CB"/>
    <property type="match status" value="1"/>
</dbReference>
<evidence type="ECO:0000259" key="6">
    <source>
        <dbReference type="PROSITE" id="PS51898"/>
    </source>
</evidence>
<dbReference type="InterPro" id="IPR010998">
    <property type="entry name" value="Integrase_recombinase_N"/>
</dbReference>
<evidence type="ECO:0000256" key="5">
    <source>
        <dbReference type="PROSITE-ProRule" id="PRU01248"/>
    </source>
</evidence>
<dbReference type="RefSeq" id="WP_183398866.1">
    <property type="nucleotide sequence ID" value="NZ_JACIDS010000003.1"/>
</dbReference>
<comment type="caution">
    <text evidence="8">The sequence shown here is derived from an EMBL/GenBank/DDBJ whole genome shotgun (WGS) entry which is preliminary data.</text>
</comment>
<dbReference type="PANTHER" id="PTHR30629">
    <property type="entry name" value="PROPHAGE INTEGRASE"/>
    <property type="match status" value="1"/>
</dbReference>
<proteinExistence type="inferred from homology"/>
<dbReference type="InterPro" id="IPR038488">
    <property type="entry name" value="Integrase_DNA-bd_sf"/>
</dbReference>
<evidence type="ECO:0000256" key="2">
    <source>
        <dbReference type="ARBA" id="ARBA00022908"/>
    </source>
</evidence>
<evidence type="ECO:0000313" key="9">
    <source>
        <dbReference type="Proteomes" id="UP000553963"/>
    </source>
</evidence>
<dbReference type="Proteomes" id="UP000553963">
    <property type="component" value="Unassembled WGS sequence"/>
</dbReference>
<dbReference type="InterPro" id="IPR013762">
    <property type="entry name" value="Integrase-like_cat_sf"/>
</dbReference>
<dbReference type="InterPro" id="IPR011010">
    <property type="entry name" value="DNA_brk_join_enz"/>
</dbReference>
<dbReference type="CDD" id="cd00796">
    <property type="entry name" value="INT_Rci_Hp1_C"/>
    <property type="match status" value="1"/>
</dbReference>
<reference evidence="8 9" key="1">
    <citation type="submission" date="2020-08" db="EMBL/GenBank/DDBJ databases">
        <title>Genomic Encyclopedia of Type Strains, Phase IV (KMG-IV): sequencing the most valuable type-strain genomes for metagenomic binning, comparative biology and taxonomic classification.</title>
        <authorList>
            <person name="Goeker M."/>
        </authorList>
    </citation>
    <scope>NUCLEOTIDE SEQUENCE [LARGE SCALE GENOMIC DNA]</scope>
    <source>
        <strain evidence="8 9">DSM 25966</strain>
    </source>
</reference>
<keyword evidence="3 5" id="KW-0238">DNA-binding</keyword>
<keyword evidence="9" id="KW-1185">Reference proteome</keyword>
<protein>
    <submittedName>
        <fullName evidence="8">Integrase</fullName>
    </submittedName>
</protein>
<evidence type="ECO:0000313" key="8">
    <source>
        <dbReference type="EMBL" id="MBB3931203.1"/>
    </source>
</evidence>
<sequence>MAEPARKITKRVVDAAAPGESRFVVWDSELKGFGLRVEPSGTKTYLVRYRPRDGGRTAAKRFVTIGRHGPLTPDEARARALAILGAVARGEDPAAKIGEAKARPTLQALYDEYDRLHISTKLKPSTASSYRSTFKKHILPAWGARRADSIGRPDILRFHAGLTDHRVTANRALAILSGMFEWAAGNGYLPEGSNPISGVARYREQSRERFLDLDELERFGAALREAETIGIPWQVDEAKAKAKHAPKPENRRTLISPYAAGALRLLLFTGARLREVLHMRWEWIDFQRGIATLPDSKTGKRSIYLNPPALAVLASLPRQGKFIFPAEREARDIDGGPEEKPRHDLKRAWNAVRRMAQLDNVRIHDLRHTHASFGAASNLGLQTIGQLLGHAQHKTTLRYAHLSADPLRRASEAIGAQLAEALGEGAAAAPSGEVIPFGRSRETG</sequence>
<name>A0A840APK2_9HYPH</name>
<evidence type="ECO:0000256" key="3">
    <source>
        <dbReference type="ARBA" id="ARBA00023125"/>
    </source>
</evidence>
<dbReference type="PANTHER" id="PTHR30629:SF2">
    <property type="entry name" value="PROPHAGE INTEGRASE INTS-RELATED"/>
    <property type="match status" value="1"/>
</dbReference>